<protein>
    <submittedName>
        <fullName evidence="2">Uncharacterized protein</fullName>
    </submittedName>
</protein>
<dbReference type="EMBL" id="JBHGVX010000002">
    <property type="protein sequence ID" value="KAL1798893.1"/>
    <property type="molecule type" value="Genomic_DNA"/>
</dbReference>
<proteinExistence type="predicted"/>
<feature type="region of interest" description="Disordered" evidence="1">
    <location>
        <begin position="114"/>
        <end position="155"/>
    </location>
</feature>
<dbReference type="RefSeq" id="XP_069309477.1">
    <property type="nucleotide sequence ID" value="XM_069449727.1"/>
</dbReference>
<organism evidence="2 3">
    <name type="scientific">Alternaria dauci</name>
    <dbReference type="NCBI Taxonomy" id="48095"/>
    <lineage>
        <taxon>Eukaryota</taxon>
        <taxon>Fungi</taxon>
        <taxon>Dikarya</taxon>
        <taxon>Ascomycota</taxon>
        <taxon>Pezizomycotina</taxon>
        <taxon>Dothideomycetes</taxon>
        <taxon>Pleosporomycetidae</taxon>
        <taxon>Pleosporales</taxon>
        <taxon>Pleosporineae</taxon>
        <taxon>Pleosporaceae</taxon>
        <taxon>Alternaria</taxon>
        <taxon>Alternaria sect. Porri</taxon>
    </lineage>
</organism>
<sequence length="242" mass="27746">MPEAEIAPYVAWWEKPGALATSHTPVYSHRTPLRAPTERGNSKLRQIIQNVRKSVQENNELRLAWETLQKNEAAIRRKHGLGDCCIAAAFWKEPISVCFVRRSLQNHRDQIRMAERRARGGTARPSPPRSSLCYSETTEDVHVEPGFGETLQQEEEREEWERLVKKTAGEIGYLYFVGGGFGADPLAIWREDVDQSNPYLVERNDPPRSEMVCDEDAQDDSEAKDEDWEDEMNVDEMDVDDV</sequence>
<comment type="caution">
    <text evidence="2">The sequence shown here is derived from an EMBL/GenBank/DDBJ whole genome shotgun (WGS) entry which is preliminary data.</text>
</comment>
<feature type="region of interest" description="Disordered" evidence="1">
    <location>
        <begin position="198"/>
        <end position="242"/>
    </location>
</feature>
<evidence type="ECO:0000256" key="1">
    <source>
        <dbReference type="SAM" id="MobiDB-lite"/>
    </source>
</evidence>
<evidence type="ECO:0000313" key="3">
    <source>
        <dbReference type="Proteomes" id="UP001578633"/>
    </source>
</evidence>
<evidence type="ECO:0000313" key="2">
    <source>
        <dbReference type="EMBL" id="KAL1798893.1"/>
    </source>
</evidence>
<feature type="compositionally biased region" description="Acidic residues" evidence="1">
    <location>
        <begin position="212"/>
        <end position="242"/>
    </location>
</feature>
<accession>A0ABR3UR38</accession>
<dbReference type="Proteomes" id="UP001578633">
    <property type="component" value="Chromosome 2"/>
</dbReference>
<reference evidence="2 3" key="1">
    <citation type="submission" date="2024-09" db="EMBL/GenBank/DDBJ databases">
        <title>T2T genomes of carrot and Alternaria dauci and their utility for understanding host-pathogen interaction during carrot leaf blight disease.</title>
        <authorList>
            <person name="Liu W."/>
            <person name="Xu S."/>
            <person name="Ou C."/>
            <person name="Liu X."/>
            <person name="Zhuang F."/>
            <person name="Deng X.W."/>
        </authorList>
    </citation>
    <scope>NUCLEOTIDE SEQUENCE [LARGE SCALE GENOMIC DNA]</scope>
    <source>
        <strain evidence="2 3">A2016</strain>
    </source>
</reference>
<name>A0ABR3UR38_9PLEO</name>
<dbReference type="GeneID" id="96083252"/>
<gene>
    <name evidence="2" type="ORF">ACET3X_002930</name>
</gene>
<keyword evidence="3" id="KW-1185">Reference proteome</keyword>